<evidence type="ECO:0000313" key="2">
    <source>
        <dbReference type="Proteomes" id="UP001168540"/>
    </source>
</evidence>
<gene>
    <name evidence="1" type="ORF">QU481_18395</name>
</gene>
<dbReference type="Gene3D" id="1.10.579.10">
    <property type="entry name" value="DNA Cyclobutane Dipyrimidine Photolyase, subunit A, domain 3"/>
    <property type="match status" value="1"/>
</dbReference>
<dbReference type="InterPro" id="IPR052551">
    <property type="entry name" value="UV-DNA_repair_photolyase"/>
</dbReference>
<dbReference type="PANTHER" id="PTHR38657">
    <property type="entry name" value="SLR1343 PROTEIN"/>
    <property type="match status" value="1"/>
</dbReference>
<proteinExistence type="predicted"/>
<organism evidence="1 2">
    <name type="scientific">Crenobacter oryzisoli</name>
    <dbReference type="NCBI Taxonomy" id="3056844"/>
    <lineage>
        <taxon>Bacteria</taxon>
        <taxon>Pseudomonadati</taxon>
        <taxon>Pseudomonadota</taxon>
        <taxon>Betaproteobacteria</taxon>
        <taxon>Neisseriales</taxon>
        <taxon>Neisseriaceae</taxon>
        <taxon>Crenobacter</taxon>
    </lineage>
</organism>
<accession>A0ABT7XSP9</accession>
<protein>
    <recommendedName>
        <fullName evidence="3">Cryptochrome/photolyase family protein</fullName>
    </recommendedName>
</protein>
<evidence type="ECO:0008006" key="3">
    <source>
        <dbReference type="Google" id="ProtNLM"/>
    </source>
</evidence>
<dbReference type="InterPro" id="IPR036134">
    <property type="entry name" value="Crypto/Photolyase_FAD-like_sf"/>
</dbReference>
<dbReference type="RefSeq" id="WP_289831457.1">
    <property type="nucleotide sequence ID" value="NZ_JAUEDK010000043.1"/>
</dbReference>
<dbReference type="SUPFAM" id="SSF48173">
    <property type="entry name" value="Cryptochrome/photolyase FAD-binding domain"/>
    <property type="match status" value="1"/>
</dbReference>
<comment type="caution">
    <text evidence="1">The sequence shown here is derived from an EMBL/GenBank/DDBJ whole genome shotgun (WGS) entry which is preliminary data.</text>
</comment>
<name>A0ABT7XSP9_9NEIS</name>
<dbReference type="Gene3D" id="1.10.10.1710">
    <property type="entry name" value="Deoxyribodipyrimidine photolyase-related"/>
    <property type="match status" value="1"/>
</dbReference>
<dbReference type="PANTHER" id="PTHR38657:SF1">
    <property type="entry name" value="SLR1343 PROTEIN"/>
    <property type="match status" value="1"/>
</dbReference>
<dbReference type="Proteomes" id="UP001168540">
    <property type="component" value="Unassembled WGS sequence"/>
</dbReference>
<evidence type="ECO:0000313" key="1">
    <source>
        <dbReference type="EMBL" id="MDN0076821.1"/>
    </source>
</evidence>
<reference evidence="1" key="1">
    <citation type="submission" date="2023-06" db="EMBL/GenBank/DDBJ databases">
        <authorList>
            <person name="Zhang S."/>
        </authorList>
    </citation>
    <scope>NUCLEOTIDE SEQUENCE</scope>
    <source>
        <strain evidence="1">SG2303</strain>
    </source>
</reference>
<keyword evidence="2" id="KW-1185">Reference proteome</keyword>
<dbReference type="EMBL" id="JAUEDK010000043">
    <property type="protein sequence ID" value="MDN0076821.1"/>
    <property type="molecule type" value="Genomic_DNA"/>
</dbReference>
<sequence length="100" mass="11417">MSQYADGGLLASKPYVSGSAYLHRMGDYCGSCRYRREQRPGEQACPFNALYWDFFLRQQHRLAANPRLALVYRQLDTMADAEKQAITSTAAQLRQHLDSL</sequence>